<dbReference type="Pfam" id="PF00196">
    <property type="entry name" value="GerE"/>
    <property type="match status" value="1"/>
</dbReference>
<keyword evidence="4" id="KW-0804">Transcription</keyword>
<dbReference type="PROSITE" id="PS00622">
    <property type="entry name" value="HTH_LUXR_1"/>
    <property type="match status" value="1"/>
</dbReference>
<dbReference type="CDD" id="cd17535">
    <property type="entry name" value="REC_NarL-like"/>
    <property type="match status" value="1"/>
</dbReference>
<reference evidence="8 9" key="1">
    <citation type="submission" date="2021-01" db="EMBL/GenBank/DDBJ databases">
        <title>Whole genome shotgun sequence of Asanoa iriomotensis NBRC 100142.</title>
        <authorList>
            <person name="Komaki H."/>
            <person name="Tamura T."/>
        </authorList>
    </citation>
    <scope>NUCLEOTIDE SEQUENCE [LARGE SCALE GENOMIC DNA]</scope>
    <source>
        <strain evidence="8 9">NBRC 100142</strain>
    </source>
</reference>
<dbReference type="Proteomes" id="UP000624325">
    <property type="component" value="Unassembled WGS sequence"/>
</dbReference>
<dbReference type="InterPro" id="IPR000792">
    <property type="entry name" value="Tscrpt_reg_LuxR_C"/>
</dbReference>
<evidence type="ECO:0000256" key="2">
    <source>
        <dbReference type="ARBA" id="ARBA00023015"/>
    </source>
</evidence>
<comment type="caution">
    <text evidence="8">The sequence shown here is derived from an EMBL/GenBank/DDBJ whole genome shotgun (WGS) entry which is preliminary data.</text>
</comment>
<evidence type="ECO:0000313" key="8">
    <source>
        <dbReference type="EMBL" id="GIF55977.1"/>
    </source>
</evidence>
<gene>
    <name evidence="8" type="ORF">Air01nite_20720</name>
</gene>
<keyword evidence="2" id="KW-0805">Transcription regulation</keyword>
<evidence type="ECO:0000256" key="4">
    <source>
        <dbReference type="ARBA" id="ARBA00023163"/>
    </source>
</evidence>
<dbReference type="EMBL" id="BONC01000011">
    <property type="protein sequence ID" value="GIF55977.1"/>
    <property type="molecule type" value="Genomic_DNA"/>
</dbReference>
<dbReference type="InterPro" id="IPR058245">
    <property type="entry name" value="NreC/VraR/RcsB-like_REC"/>
</dbReference>
<sequence length="215" mass="22885">MTIRAVLADDDVLLREGLAGLLEQAGIEVVGKAGDADTAVALVGRTAPDIAILDVRMPPDRTAGLTAAETIRSRHPGTGVLVLSAHVAVEHALQLLSAEGGVGYLLKNRVTDVASFVEAVQRVAAGGSVVDPDLVRELVNARRRVDPLAPLSPREREVLALMAEGRSNAGIAQQLWLAEGTVEKHVRSILAKLELPETEGDHRRVLAVVRYLEAR</sequence>
<evidence type="ECO:0000256" key="3">
    <source>
        <dbReference type="ARBA" id="ARBA00023125"/>
    </source>
</evidence>
<dbReference type="SUPFAM" id="SSF52172">
    <property type="entry name" value="CheY-like"/>
    <property type="match status" value="1"/>
</dbReference>
<dbReference type="PANTHER" id="PTHR43214:SF24">
    <property type="entry name" value="TRANSCRIPTIONAL REGULATORY PROTEIN NARL-RELATED"/>
    <property type="match status" value="1"/>
</dbReference>
<dbReference type="PRINTS" id="PR00038">
    <property type="entry name" value="HTHLUXR"/>
</dbReference>
<dbReference type="InterPro" id="IPR001789">
    <property type="entry name" value="Sig_transdc_resp-reg_receiver"/>
</dbReference>
<keyword evidence="1 5" id="KW-0597">Phosphoprotein</keyword>
<protein>
    <submittedName>
        <fullName evidence="8">DNA-binding response regulator</fullName>
    </submittedName>
</protein>
<dbReference type="PROSITE" id="PS50043">
    <property type="entry name" value="HTH_LUXR_2"/>
    <property type="match status" value="1"/>
</dbReference>
<evidence type="ECO:0000313" key="9">
    <source>
        <dbReference type="Proteomes" id="UP000624325"/>
    </source>
</evidence>
<dbReference type="InterPro" id="IPR011006">
    <property type="entry name" value="CheY-like_superfamily"/>
</dbReference>
<organism evidence="8 9">
    <name type="scientific">Asanoa iriomotensis</name>
    <dbReference type="NCBI Taxonomy" id="234613"/>
    <lineage>
        <taxon>Bacteria</taxon>
        <taxon>Bacillati</taxon>
        <taxon>Actinomycetota</taxon>
        <taxon>Actinomycetes</taxon>
        <taxon>Micromonosporales</taxon>
        <taxon>Micromonosporaceae</taxon>
        <taxon>Asanoa</taxon>
    </lineage>
</organism>
<feature type="domain" description="HTH luxR-type" evidence="6">
    <location>
        <begin position="144"/>
        <end position="215"/>
    </location>
</feature>
<evidence type="ECO:0000256" key="5">
    <source>
        <dbReference type="PROSITE-ProRule" id="PRU00169"/>
    </source>
</evidence>
<dbReference type="SMART" id="SM00448">
    <property type="entry name" value="REC"/>
    <property type="match status" value="1"/>
</dbReference>
<accession>A0ABQ4BZP4</accession>
<keyword evidence="3 8" id="KW-0238">DNA-binding</keyword>
<proteinExistence type="predicted"/>
<dbReference type="PANTHER" id="PTHR43214">
    <property type="entry name" value="TWO-COMPONENT RESPONSE REGULATOR"/>
    <property type="match status" value="1"/>
</dbReference>
<evidence type="ECO:0000259" key="6">
    <source>
        <dbReference type="PROSITE" id="PS50043"/>
    </source>
</evidence>
<dbReference type="Gene3D" id="3.40.50.2300">
    <property type="match status" value="1"/>
</dbReference>
<dbReference type="Pfam" id="PF00072">
    <property type="entry name" value="Response_reg"/>
    <property type="match status" value="1"/>
</dbReference>
<feature type="modified residue" description="4-aspartylphosphate" evidence="5">
    <location>
        <position position="54"/>
    </location>
</feature>
<keyword evidence="9" id="KW-1185">Reference proteome</keyword>
<evidence type="ECO:0000259" key="7">
    <source>
        <dbReference type="PROSITE" id="PS50110"/>
    </source>
</evidence>
<dbReference type="CDD" id="cd06170">
    <property type="entry name" value="LuxR_C_like"/>
    <property type="match status" value="1"/>
</dbReference>
<feature type="domain" description="Response regulatory" evidence="7">
    <location>
        <begin position="4"/>
        <end position="122"/>
    </location>
</feature>
<dbReference type="InterPro" id="IPR039420">
    <property type="entry name" value="WalR-like"/>
</dbReference>
<dbReference type="PROSITE" id="PS50110">
    <property type="entry name" value="RESPONSE_REGULATORY"/>
    <property type="match status" value="1"/>
</dbReference>
<dbReference type="SMART" id="SM00421">
    <property type="entry name" value="HTH_LUXR"/>
    <property type="match status" value="1"/>
</dbReference>
<evidence type="ECO:0000256" key="1">
    <source>
        <dbReference type="ARBA" id="ARBA00022553"/>
    </source>
</evidence>
<name>A0ABQ4BZP4_9ACTN</name>
<dbReference type="GO" id="GO:0003677">
    <property type="term" value="F:DNA binding"/>
    <property type="evidence" value="ECO:0007669"/>
    <property type="project" value="UniProtKB-KW"/>
</dbReference>